<comment type="caution">
    <text evidence="1">The sequence shown here is derived from an EMBL/GenBank/DDBJ whole genome shotgun (WGS) entry which is preliminary data.</text>
</comment>
<proteinExistence type="predicted"/>
<dbReference type="EMBL" id="CM039434">
    <property type="protein sequence ID" value="KAI4324237.1"/>
    <property type="molecule type" value="Genomic_DNA"/>
</dbReference>
<name>A0ACB9MJ97_BAUVA</name>
<accession>A0ACB9MJ97</accession>
<reference evidence="1 2" key="1">
    <citation type="journal article" date="2022" name="DNA Res.">
        <title>Chromosomal-level genome assembly of the orchid tree Bauhinia variegata (Leguminosae; Cercidoideae) supports the allotetraploid origin hypothesis of Bauhinia.</title>
        <authorList>
            <person name="Zhong Y."/>
            <person name="Chen Y."/>
            <person name="Zheng D."/>
            <person name="Pang J."/>
            <person name="Liu Y."/>
            <person name="Luo S."/>
            <person name="Meng S."/>
            <person name="Qian L."/>
            <person name="Wei D."/>
            <person name="Dai S."/>
            <person name="Zhou R."/>
        </authorList>
    </citation>
    <scope>NUCLEOTIDE SEQUENCE [LARGE SCALE GENOMIC DNA]</scope>
    <source>
        <strain evidence="1">BV-YZ2020</strain>
    </source>
</reference>
<evidence type="ECO:0000313" key="1">
    <source>
        <dbReference type="EMBL" id="KAI4324237.1"/>
    </source>
</evidence>
<protein>
    <submittedName>
        <fullName evidence="1">Uncharacterized protein</fullName>
    </submittedName>
</protein>
<dbReference type="Proteomes" id="UP000828941">
    <property type="component" value="Chromosome 9"/>
</dbReference>
<organism evidence="1 2">
    <name type="scientific">Bauhinia variegata</name>
    <name type="common">Purple orchid tree</name>
    <name type="synonym">Phanera variegata</name>
    <dbReference type="NCBI Taxonomy" id="167791"/>
    <lineage>
        <taxon>Eukaryota</taxon>
        <taxon>Viridiplantae</taxon>
        <taxon>Streptophyta</taxon>
        <taxon>Embryophyta</taxon>
        <taxon>Tracheophyta</taxon>
        <taxon>Spermatophyta</taxon>
        <taxon>Magnoliopsida</taxon>
        <taxon>eudicotyledons</taxon>
        <taxon>Gunneridae</taxon>
        <taxon>Pentapetalae</taxon>
        <taxon>rosids</taxon>
        <taxon>fabids</taxon>
        <taxon>Fabales</taxon>
        <taxon>Fabaceae</taxon>
        <taxon>Cercidoideae</taxon>
        <taxon>Cercideae</taxon>
        <taxon>Bauhiniinae</taxon>
        <taxon>Bauhinia</taxon>
    </lineage>
</organism>
<keyword evidence="2" id="KW-1185">Reference proteome</keyword>
<evidence type="ECO:0000313" key="2">
    <source>
        <dbReference type="Proteomes" id="UP000828941"/>
    </source>
</evidence>
<sequence length="118" mass="13214">MLFFDMVIEEHKKGNSVTKDFVDILLQLQEGGNINFELTQETIKALLLDMFVAGIDTSATTLEWAFAELLKNPVSLKKAQEELPKSGDLDMNENYGITVNKKVPLYVEAIPYSFGSNP</sequence>
<gene>
    <name evidence="1" type="ORF">L6164_023791</name>
</gene>